<evidence type="ECO:0000313" key="2">
    <source>
        <dbReference type="Proteomes" id="UP000175968"/>
    </source>
</evidence>
<name>A0AAC9I582_9FLAO</name>
<sequence>MIKKIEFFRPIRYEYDSHGYPRRVCTNQQHLRFQLLIKTISEEFLIYIFATPAYCDFESELEQDFEESNEYDLEFVNPEAFDNIENYIMVFEDKQLPEHPTSSLVSMKNILEHSIEFMKTKMKHQIKKFDIEYVSEVDYDEEYYTEEMYDYDKKMKLEEILSPSINIKEKIEFCQKMLNKQIVFNQEYKSESEKRLNNLYKKYDL</sequence>
<dbReference type="KEGG" id="fgl:EM308_10565"/>
<proteinExistence type="predicted"/>
<evidence type="ECO:0000313" key="1">
    <source>
        <dbReference type="EMBL" id="AOW09915.1"/>
    </source>
</evidence>
<dbReference type="AlphaFoldDB" id="A0AAC9I582"/>
<protein>
    <submittedName>
        <fullName evidence="1">Uncharacterized protein</fullName>
    </submittedName>
</protein>
<reference evidence="1 2" key="1">
    <citation type="submission" date="2016-10" db="EMBL/GenBank/DDBJ databases">
        <title>Flavobacterium gilvum sp. nov., isolated from stream water.</title>
        <authorList>
            <person name="Shin S.-K."/>
            <person name="Cho Y.-J."/>
            <person name="Yi H."/>
        </authorList>
    </citation>
    <scope>NUCLEOTIDE SEQUENCE [LARGE SCALE GENOMIC DNA]</scope>
    <source>
        <strain evidence="1 2">EM1308</strain>
    </source>
</reference>
<dbReference type="Proteomes" id="UP000175968">
    <property type="component" value="Chromosome"/>
</dbReference>
<dbReference type="EMBL" id="CP017479">
    <property type="protein sequence ID" value="AOW09915.1"/>
    <property type="molecule type" value="Genomic_DNA"/>
</dbReference>
<gene>
    <name evidence="1" type="ORF">EM308_10565</name>
</gene>
<dbReference type="RefSeq" id="WP_035636644.1">
    <property type="nucleotide sequence ID" value="NZ_CP017479.1"/>
</dbReference>
<organism evidence="1 2">
    <name type="scientific">Flavobacterium gilvum</name>
    <dbReference type="NCBI Taxonomy" id="1492737"/>
    <lineage>
        <taxon>Bacteria</taxon>
        <taxon>Pseudomonadati</taxon>
        <taxon>Bacteroidota</taxon>
        <taxon>Flavobacteriia</taxon>
        <taxon>Flavobacteriales</taxon>
        <taxon>Flavobacteriaceae</taxon>
        <taxon>Flavobacterium</taxon>
    </lineage>
</organism>
<keyword evidence="2" id="KW-1185">Reference proteome</keyword>
<accession>A0AAC9I582</accession>